<dbReference type="Proteomes" id="UP000755654">
    <property type="component" value="Unassembled WGS sequence"/>
</dbReference>
<sequence>MGTIKATSKNKENKRVKAWQNFMTRVVNEGVSSGFIKLDEHEAEDVDTIKEYEFLLNKHLVRVLTREIAYGELSIIAAMCMNEEICDEHNVAALNIGRHKQCIATARGWLERKTGQYIQDIGSFQCRDEYVDRLADMNVKPLGFAKSGPFMR</sequence>
<organism evidence="1 2">
    <name type="scientific">Acidithiobacillus sulfurivorans</name>
    <dbReference type="NCBI Taxonomy" id="1958756"/>
    <lineage>
        <taxon>Bacteria</taxon>
        <taxon>Pseudomonadati</taxon>
        <taxon>Pseudomonadota</taxon>
        <taxon>Acidithiobacillia</taxon>
        <taxon>Acidithiobacillales</taxon>
        <taxon>Acidithiobacillaceae</taxon>
        <taxon>Acidithiobacillus</taxon>
    </lineage>
</organism>
<name>A0ABS6A1Z2_9PROT</name>
<keyword evidence="2" id="KW-1185">Reference proteome</keyword>
<proteinExistence type="predicted"/>
<evidence type="ECO:0000313" key="2">
    <source>
        <dbReference type="Proteomes" id="UP000755654"/>
    </source>
</evidence>
<reference evidence="1 2" key="1">
    <citation type="journal article" date="2021" name="ISME J.">
        <title>Genomic evolution of the class Acidithiobacillia: deep-branching Proteobacteria living in extreme acidic conditions.</title>
        <authorList>
            <person name="Moya-Beltran A."/>
            <person name="Beard S."/>
            <person name="Rojas-Villalobos C."/>
            <person name="Issotta F."/>
            <person name="Gallardo Y."/>
            <person name="Ulloa R."/>
            <person name="Giaveno A."/>
            <person name="Degli Esposti M."/>
            <person name="Johnson D.B."/>
            <person name="Quatrini R."/>
        </authorList>
    </citation>
    <scope>NUCLEOTIDE SEQUENCE [LARGE SCALE GENOMIC DNA]</scope>
    <source>
        <strain evidence="1 2">RW2</strain>
    </source>
</reference>
<comment type="caution">
    <text evidence="1">The sequence shown here is derived from an EMBL/GenBank/DDBJ whole genome shotgun (WGS) entry which is preliminary data.</text>
</comment>
<evidence type="ECO:0000313" key="1">
    <source>
        <dbReference type="EMBL" id="MBU2760939.1"/>
    </source>
</evidence>
<accession>A0ABS6A1Z2</accession>
<gene>
    <name evidence="1" type="ORF">HAP95_12405</name>
</gene>
<dbReference type="EMBL" id="JAAOMP010000134">
    <property type="protein sequence ID" value="MBU2760939.1"/>
    <property type="molecule type" value="Genomic_DNA"/>
</dbReference>
<dbReference type="RefSeq" id="WP_215880699.1">
    <property type="nucleotide sequence ID" value="NZ_JAAOMP010000134.1"/>
</dbReference>
<protein>
    <submittedName>
        <fullName evidence="1">Uncharacterized protein</fullName>
    </submittedName>
</protein>